<evidence type="ECO:0000313" key="2">
    <source>
        <dbReference type="EMBL" id="PBK83970.1"/>
    </source>
</evidence>
<dbReference type="Proteomes" id="UP000217790">
    <property type="component" value="Unassembled WGS sequence"/>
</dbReference>
<organism evidence="2 3">
    <name type="scientific">Armillaria gallica</name>
    <name type="common">Bulbous honey fungus</name>
    <name type="synonym">Armillaria bulbosa</name>
    <dbReference type="NCBI Taxonomy" id="47427"/>
    <lineage>
        <taxon>Eukaryota</taxon>
        <taxon>Fungi</taxon>
        <taxon>Dikarya</taxon>
        <taxon>Basidiomycota</taxon>
        <taxon>Agaricomycotina</taxon>
        <taxon>Agaricomycetes</taxon>
        <taxon>Agaricomycetidae</taxon>
        <taxon>Agaricales</taxon>
        <taxon>Marasmiineae</taxon>
        <taxon>Physalacriaceae</taxon>
        <taxon>Armillaria</taxon>
    </lineage>
</organism>
<reference evidence="3" key="1">
    <citation type="journal article" date="2017" name="Nat. Ecol. Evol.">
        <title>Genome expansion and lineage-specific genetic innovations in the forest pathogenic fungi Armillaria.</title>
        <authorList>
            <person name="Sipos G."/>
            <person name="Prasanna A.N."/>
            <person name="Walter M.C."/>
            <person name="O'Connor E."/>
            <person name="Balint B."/>
            <person name="Krizsan K."/>
            <person name="Kiss B."/>
            <person name="Hess J."/>
            <person name="Varga T."/>
            <person name="Slot J."/>
            <person name="Riley R."/>
            <person name="Boka B."/>
            <person name="Rigling D."/>
            <person name="Barry K."/>
            <person name="Lee J."/>
            <person name="Mihaltcheva S."/>
            <person name="LaButti K."/>
            <person name="Lipzen A."/>
            <person name="Waldron R."/>
            <person name="Moloney N.M."/>
            <person name="Sperisen C."/>
            <person name="Kredics L."/>
            <person name="Vagvoelgyi C."/>
            <person name="Patrignani A."/>
            <person name="Fitzpatrick D."/>
            <person name="Nagy I."/>
            <person name="Doyle S."/>
            <person name="Anderson J.B."/>
            <person name="Grigoriev I.V."/>
            <person name="Gueldener U."/>
            <person name="Muensterkoetter M."/>
            <person name="Nagy L.G."/>
        </authorList>
    </citation>
    <scope>NUCLEOTIDE SEQUENCE [LARGE SCALE GENOMIC DNA]</scope>
    <source>
        <strain evidence="3">Ar21-2</strain>
    </source>
</reference>
<accession>A0A2H3CQ32</accession>
<keyword evidence="3" id="KW-1185">Reference proteome</keyword>
<protein>
    <submittedName>
        <fullName evidence="2">Uncharacterized protein</fullName>
    </submittedName>
</protein>
<name>A0A2H3CQ32_ARMGA</name>
<dbReference type="AlphaFoldDB" id="A0A2H3CQ32"/>
<dbReference type="InParanoid" id="A0A2H3CQ32"/>
<feature type="region of interest" description="Disordered" evidence="1">
    <location>
        <begin position="138"/>
        <end position="159"/>
    </location>
</feature>
<evidence type="ECO:0000256" key="1">
    <source>
        <dbReference type="SAM" id="MobiDB-lite"/>
    </source>
</evidence>
<evidence type="ECO:0000313" key="3">
    <source>
        <dbReference type="Proteomes" id="UP000217790"/>
    </source>
</evidence>
<sequence length="194" mass="23116">MFISVSGLEETGKFATGRTEEMKQGKKEATWICWEDKGNRVEVTTCFSTCEVSDSQWQIRSEIVRRDRVRRDARPVVRISGKGGRLRQIMERGYFIDERDSMFGRDRGQWARWKDKGTRREIWTGFRDQVNETPRKFQSVRLSQGQKENSRRSLKQKRTDGMRTNEIWMILCESRVVDTWPSKKAHYRRREVTL</sequence>
<proteinExistence type="predicted"/>
<dbReference type="EMBL" id="KZ293702">
    <property type="protein sequence ID" value="PBK83970.1"/>
    <property type="molecule type" value="Genomic_DNA"/>
</dbReference>
<gene>
    <name evidence="2" type="ORF">ARMGADRAFT_1067656</name>
</gene>